<keyword evidence="5" id="KW-1185">Reference proteome</keyword>
<proteinExistence type="predicted"/>
<evidence type="ECO:0000259" key="3">
    <source>
        <dbReference type="PROSITE" id="PS50110"/>
    </source>
</evidence>
<feature type="domain" description="Response regulatory" evidence="3">
    <location>
        <begin position="1"/>
        <end position="115"/>
    </location>
</feature>
<dbReference type="PROSITE" id="PS50110">
    <property type="entry name" value="RESPONSE_REGULATORY"/>
    <property type="match status" value="1"/>
</dbReference>
<evidence type="ECO:0000313" key="5">
    <source>
        <dbReference type="Proteomes" id="UP001523392"/>
    </source>
</evidence>
<accession>A0ABT1CYU4</accession>
<dbReference type="SMART" id="SM00448">
    <property type="entry name" value="REC"/>
    <property type="match status" value="1"/>
</dbReference>
<dbReference type="InterPro" id="IPR011006">
    <property type="entry name" value="CheY-like_superfamily"/>
</dbReference>
<dbReference type="InterPro" id="IPR001789">
    <property type="entry name" value="Sig_transdc_resp-reg_receiver"/>
</dbReference>
<dbReference type="PANTHER" id="PTHR44591">
    <property type="entry name" value="STRESS RESPONSE REGULATOR PROTEIN 1"/>
    <property type="match status" value="1"/>
</dbReference>
<comment type="caution">
    <text evidence="4">The sequence shown here is derived from an EMBL/GenBank/DDBJ whole genome shotgun (WGS) entry which is preliminary data.</text>
</comment>
<protein>
    <submittedName>
        <fullName evidence="4">Response regulator</fullName>
    </submittedName>
</protein>
<dbReference type="Pfam" id="PF00072">
    <property type="entry name" value="Response_reg"/>
    <property type="match status" value="1"/>
</dbReference>
<organism evidence="4 5">
    <name type="scientific">Siccirubricoccus soli</name>
    <dbReference type="NCBI Taxonomy" id="2899147"/>
    <lineage>
        <taxon>Bacteria</taxon>
        <taxon>Pseudomonadati</taxon>
        <taxon>Pseudomonadota</taxon>
        <taxon>Alphaproteobacteria</taxon>
        <taxon>Acetobacterales</taxon>
        <taxon>Roseomonadaceae</taxon>
        <taxon>Siccirubricoccus</taxon>
    </lineage>
</organism>
<gene>
    <name evidence="4" type="ORF">JYK14_01380</name>
</gene>
<dbReference type="PANTHER" id="PTHR44591:SF23">
    <property type="entry name" value="CHEY SUBFAMILY"/>
    <property type="match status" value="1"/>
</dbReference>
<dbReference type="CDD" id="cd00156">
    <property type="entry name" value="REC"/>
    <property type="match status" value="1"/>
</dbReference>
<dbReference type="Gene3D" id="3.40.50.2300">
    <property type="match status" value="1"/>
</dbReference>
<dbReference type="InterPro" id="IPR050595">
    <property type="entry name" value="Bact_response_regulator"/>
</dbReference>
<dbReference type="Proteomes" id="UP001523392">
    <property type="component" value="Unassembled WGS sequence"/>
</dbReference>
<sequence length="196" mass="21742">MIVEHEPLRVMVYRDWLKAEGARKIVDVSTGAEAFQITQNWKPDLILLDFQLPDTNAFELCGQWRQAGKAFKIVIASGMATNVAFGLAAAEYGVLGYLALPVGPEELYLTIQDVLLFGRCSPSDREQLVRQKAVYEQELAASYAQKLKAISDARELGTDQKSQHSSPLMKGLGRVAEEISKKVGSDFLLKLLSRLL</sequence>
<dbReference type="EMBL" id="JAFIRR010000008">
    <property type="protein sequence ID" value="MCO6414832.1"/>
    <property type="molecule type" value="Genomic_DNA"/>
</dbReference>
<reference evidence="4 5" key="1">
    <citation type="submission" date="2021-12" db="EMBL/GenBank/DDBJ databases">
        <title>Siccirubricoccus leaddurans sp. nov., a high concentration Zn2+ tolerance bacterium.</title>
        <authorList>
            <person name="Cao Y."/>
        </authorList>
    </citation>
    <scope>NUCLEOTIDE SEQUENCE [LARGE SCALE GENOMIC DNA]</scope>
    <source>
        <strain evidence="4 5">KC 17139</strain>
    </source>
</reference>
<evidence type="ECO:0000256" key="2">
    <source>
        <dbReference type="PROSITE-ProRule" id="PRU00169"/>
    </source>
</evidence>
<dbReference type="SUPFAM" id="SSF52172">
    <property type="entry name" value="CheY-like"/>
    <property type="match status" value="1"/>
</dbReference>
<keyword evidence="1 2" id="KW-0597">Phosphoprotein</keyword>
<feature type="modified residue" description="4-aspartylphosphate" evidence="2">
    <location>
        <position position="49"/>
    </location>
</feature>
<name>A0ABT1CYU4_9PROT</name>
<dbReference type="RefSeq" id="WP_252951419.1">
    <property type="nucleotide sequence ID" value="NZ_JAFIRR010000008.1"/>
</dbReference>
<evidence type="ECO:0000256" key="1">
    <source>
        <dbReference type="ARBA" id="ARBA00022553"/>
    </source>
</evidence>
<evidence type="ECO:0000313" key="4">
    <source>
        <dbReference type="EMBL" id="MCO6414832.1"/>
    </source>
</evidence>